<name>A0A1H5IPI2_PSEAG</name>
<evidence type="ECO:0000256" key="3">
    <source>
        <dbReference type="ARBA" id="ARBA00022475"/>
    </source>
</evidence>
<protein>
    <submittedName>
        <fullName evidence="10">Membrane-anchored ribosome-binding protein, inhibits growth in stationary phase, ElaB/YqjD/DUF883 family</fullName>
    </submittedName>
</protein>
<dbReference type="OrthoDB" id="5298386at2"/>
<keyword evidence="6" id="KW-1133">Transmembrane helix</keyword>
<dbReference type="InterPro" id="IPR043604">
    <property type="entry name" value="DUF883_N"/>
</dbReference>
<dbReference type="Proteomes" id="UP000242849">
    <property type="component" value="Unassembled WGS sequence"/>
</dbReference>
<evidence type="ECO:0000256" key="1">
    <source>
        <dbReference type="ARBA" id="ARBA00004377"/>
    </source>
</evidence>
<keyword evidence="11" id="KW-1185">Reference proteome</keyword>
<evidence type="ECO:0000259" key="8">
    <source>
        <dbReference type="Pfam" id="PF05957"/>
    </source>
</evidence>
<evidence type="ECO:0000256" key="2">
    <source>
        <dbReference type="ARBA" id="ARBA00010423"/>
    </source>
</evidence>
<keyword evidence="7" id="KW-0472">Membrane</keyword>
<sequence>MVRKTPISSSSDQLLDEFQALVRDTESLLQHSASLAGEQAEELREQIRSSLGRARSTLHNAEDALHARGKAAIEATEGYVQTHPWQTLGIAAAIGLLLGMLISRR</sequence>
<feature type="domain" description="DUF883" evidence="8">
    <location>
        <begin position="12"/>
        <end position="64"/>
    </location>
</feature>
<gene>
    <name evidence="10" type="ORF">SAMN05421553_4750</name>
</gene>
<dbReference type="RefSeq" id="WP_090387401.1">
    <property type="nucleotide sequence ID" value="NZ_CP156749.1"/>
</dbReference>
<evidence type="ECO:0000256" key="4">
    <source>
        <dbReference type="ARBA" id="ARBA00022519"/>
    </source>
</evidence>
<evidence type="ECO:0000256" key="6">
    <source>
        <dbReference type="ARBA" id="ARBA00022989"/>
    </source>
</evidence>
<accession>A0A1H5IPI2</accession>
<dbReference type="Pfam" id="PF19029">
    <property type="entry name" value="DUF883_C"/>
    <property type="match status" value="1"/>
</dbReference>
<feature type="domain" description="DUF883" evidence="9">
    <location>
        <begin position="76"/>
        <end position="105"/>
    </location>
</feature>
<comment type="subcellular location">
    <subcellularLocation>
        <location evidence="1">Cell inner membrane</location>
        <topology evidence="1">Single-pass membrane protein</topology>
    </subcellularLocation>
</comment>
<evidence type="ECO:0000313" key="10">
    <source>
        <dbReference type="EMBL" id="SEE41984.1"/>
    </source>
</evidence>
<evidence type="ECO:0000256" key="5">
    <source>
        <dbReference type="ARBA" id="ARBA00022692"/>
    </source>
</evidence>
<dbReference type="InterPro" id="IPR043605">
    <property type="entry name" value="DUF883_C"/>
</dbReference>
<evidence type="ECO:0000313" key="11">
    <source>
        <dbReference type="Proteomes" id="UP000242849"/>
    </source>
</evidence>
<evidence type="ECO:0000259" key="9">
    <source>
        <dbReference type="Pfam" id="PF19029"/>
    </source>
</evidence>
<comment type="similarity">
    <text evidence="2">Belongs to the ElaB/YgaM/YqjD family.</text>
</comment>
<dbReference type="AlphaFoldDB" id="A0A1H5IPI2"/>
<dbReference type="EMBL" id="FNSC01000001">
    <property type="protein sequence ID" value="SEE41984.1"/>
    <property type="molecule type" value="Genomic_DNA"/>
</dbReference>
<proteinExistence type="inferred from homology"/>
<dbReference type="Pfam" id="PF05957">
    <property type="entry name" value="DUF883"/>
    <property type="match status" value="1"/>
</dbReference>
<organism evidence="10 11">
    <name type="scientific">Pseudomonas anguilliseptica</name>
    <dbReference type="NCBI Taxonomy" id="53406"/>
    <lineage>
        <taxon>Bacteria</taxon>
        <taxon>Pseudomonadati</taxon>
        <taxon>Pseudomonadota</taxon>
        <taxon>Gammaproteobacteria</taxon>
        <taxon>Pseudomonadales</taxon>
        <taxon>Pseudomonadaceae</taxon>
        <taxon>Pseudomonas</taxon>
    </lineage>
</organism>
<dbReference type="InterPro" id="IPR010279">
    <property type="entry name" value="YqjD/ElaB"/>
</dbReference>
<keyword evidence="4" id="KW-0997">Cell inner membrane</keyword>
<keyword evidence="3" id="KW-1003">Cell membrane</keyword>
<keyword evidence="5" id="KW-0812">Transmembrane</keyword>
<dbReference type="PANTHER" id="PTHR35893:SF3">
    <property type="entry name" value="INNER MEMBRANE PROTEIN"/>
    <property type="match status" value="1"/>
</dbReference>
<dbReference type="GO" id="GO:0043022">
    <property type="term" value="F:ribosome binding"/>
    <property type="evidence" value="ECO:0007669"/>
    <property type="project" value="InterPro"/>
</dbReference>
<dbReference type="STRING" id="53406.SAMN05421553_4750"/>
<evidence type="ECO:0000256" key="7">
    <source>
        <dbReference type="ARBA" id="ARBA00023136"/>
    </source>
</evidence>
<dbReference type="GO" id="GO:0005886">
    <property type="term" value="C:plasma membrane"/>
    <property type="evidence" value="ECO:0007669"/>
    <property type="project" value="UniProtKB-SubCell"/>
</dbReference>
<reference evidence="11" key="1">
    <citation type="submission" date="2016-10" db="EMBL/GenBank/DDBJ databases">
        <authorList>
            <person name="Varghese N."/>
            <person name="Submissions S."/>
        </authorList>
    </citation>
    <scope>NUCLEOTIDE SEQUENCE [LARGE SCALE GENOMIC DNA]</scope>
    <source>
        <strain evidence="11">DSM 12111</strain>
    </source>
</reference>
<dbReference type="PANTHER" id="PTHR35893">
    <property type="entry name" value="INNER MEMBRANE PROTEIN-RELATED"/>
    <property type="match status" value="1"/>
</dbReference>